<dbReference type="Pfam" id="PF07700">
    <property type="entry name" value="HNOB"/>
    <property type="match status" value="1"/>
</dbReference>
<dbReference type="EMBL" id="AUXZ01000088">
    <property type="protein sequence ID" value="KZN48887.1"/>
    <property type="molecule type" value="Genomic_DNA"/>
</dbReference>
<feature type="domain" description="Heme NO-binding" evidence="1">
    <location>
        <begin position="2"/>
        <end position="161"/>
    </location>
</feature>
<accession>A0A167DIU6</accession>
<dbReference type="InterPro" id="IPR011644">
    <property type="entry name" value="Heme_NO-bd"/>
</dbReference>
<name>A0A167DIU6_9GAMM</name>
<evidence type="ECO:0000259" key="1">
    <source>
        <dbReference type="Pfam" id="PF07700"/>
    </source>
</evidence>
<dbReference type="PANTHER" id="PTHR45655">
    <property type="entry name" value="GUANYLATE CYCLASE SOLUBLE SUBUNIT BETA-2"/>
    <property type="match status" value="1"/>
</dbReference>
<gene>
    <name evidence="2" type="ORF">N476_20580</name>
</gene>
<protein>
    <recommendedName>
        <fullName evidence="1">Heme NO-binding domain-containing protein</fullName>
    </recommendedName>
</protein>
<dbReference type="InterPro" id="IPR024096">
    <property type="entry name" value="NO_sig/Golgi_transp_ligand-bd"/>
</dbReference>
<comment type="caution">
    <text evidence="2">The sequence shown here is derived from an EMBL/GenBank/DDBJ whole genome shotgun (WGS) entry which is preliminary data.</text>
</comment>
<dbReference type="OrthoDB" id="7266652at2"/>
<dbReference type="PANTHER" id="PTHR45655:SF13">
    <property type="entry name" value="SOLUBLE GUANYLATE CYCLASE GCY-32-RELATED"/>
    <property type="match status" value="1"/>
</dbReference>
<proteinExistence type="predicted"/>
<dbReference type="Gene3D" id="3.90.1520.10">
    <property type="entry name" value="H-NOX domain"/>
    <property type="match status" value="1"/>
</dbReference>
<dbReference type="GO" id="GO:0020037">
    <property type="term" value="F:heme binding"/>
    <property type="evidence" value="ECO:0007669"/>
    <property type="project" value="InterPro"/>
</dbReference>
<reference evidence="2 3" key="1">
    <citation type="submission" date="2013-07" db="EMBL/GenBank/DDBJ databases">
        <title>Comparative Genomic and Metabolomic Analysis of Twelve Strains of Pseudoalteromonas luteoviolacea.</title>
        <authorList>
            <person name="Vynne N.G."/>
            <person name="Mansson M."/>
            <person name="Gram L."/>
        </authorList>
    </citation>
    <scope>NUCLEOTIDE SEQUENCE [LARGE SCALE GENOMIC DNA]</scope>
    <source>
        <strain evidence="2 3">H33</strain>
    </source>
</reference>
<dbReference type="AlphaFoldDB" id="A0A167DIU6"/>
<sequence>MKGLIFRCLEELVIEQKGMDLWEQLLENHCPENRVYISARSYPDEELLAIATSVASALNLSMEQTLKAFGTYLFSFLAKKHPAIVKEFKSFDQLIMSIDEVIHSEVQKLYEEPNLPTISAKILNKNKIELIYNSPRQLCFCAEGLIYGCAEHFNESVAIEHTTCTHRSDPVCTLIITHG</sequence>
<evidence type="ECO:0000313" key="3">
    <source>
        <dbReference type="Proteomes" id="UP000076503"/>
    </source>
</evidence>
<dbReference type="InterPro" id="IPR038158">
    <property type="entry name" value="H-NOX_domain_sf"/>
</dbReference>
<organism evidence="2 3">
    <name type="scientific">Pseudoalteromonas luteoviolacea H33</name>
    <dbReference type="NCBI Taxonomy" id="1365251"/>
    <lineage>
        <taxon>Bacteria</taxon>
        <taxon>Pseudomonadati</taxon>
        <taxon>Pseudomonadota</taxon>
        <taxon>Gammaproteobacteria</taxon>
        <taxon>Alteromonadales</taxon>
        <taxon>Pseudoalteromonadaceae</taxon>
        <taxon>Pseudoalteromonas</taxon>
    </lineage>
</organism>
<evidence type="ECO:0000313" key="2">
    <source>
        <dbReference type="EMBL" id="KZN48887.1"/>
    </source>
</evidence>
<dbReference type="RefSeq" id="WP_063362880.1">
    <property type="nucleotide sequence ID" value="NZ_AUXZ01000088.1"/>
</dbReference>
<dbReference type="SUPFAM" id="SSF111126">
    <property type="entry name" value="Ligand-binding domain in the NO signalling and Golgi transport"/>
    <property type="match status" value="1"/>
</dbReference>
<dbReference type="Proteomes" id="UP000076503">
    <property type="component" value="Unassembled WGS sequence"/>
</dbReference>
<dbReference type="PATRIC" id="fig|1365251.3.peg.3573"/>